<evidence type="ECO:0000256" key="1">
    <source>
        <dbReference type="SAM" id="MobiDB-lite"/>
    </source>
</evidence>
<keyword evidence="4" id="KW-1185">Reference proteome</keyword>
<evidence type="ECO:0000259" key="2">
    <source>
        <dbReference type="Pfam" id="PF12776"/>
    </source>
</evidence>
<sequence>MNRGKTVVPDFSTTVREFTKWIDDMDFRLLTAMLDEARLGNRVDGSWTTQAYNNIVEALRQTGLTGITKNNVKNRQKSLKDRWREVHDLFSGLSGFAWDESMKRFTTEPEVWHELLQAKPAAAKWRVSSIRYYDLMEELWGVDRATGHMARTARQARRNIGMPSVTVDLNDDVDNIPQDDPFQAGFDIAYRSPPHYGSYSPVDVSSAASGGTTGTSSSRDTKRKAPMIDVMDAQFDRALKNNILINWPHYIMQHMVKCKDNGMPLPYPILISHILAAYGVDLGIDVAVELGWAPFFNKNTLKKLNVVNVNGVWIHDRDNHQHGQNIEDEDHAMPEDHGEEQPADITQQPPVQYDSQMFSQILTGIQGLQEGLNNLTINVNQIHNRLDTLEHKFDDFQSSFE</sequence>
<evidence type="ECO:0000313" key="3">
    <source>
        <dbReference type="EMBL" id="KYP55458.1"/>
    </source>
</evidence>
<evidence type="ECO:0000313" key="4">
    <source>
        <dbReference type="Proteomes" id="UP000075243"/>
    </source>
</evidence>
<feature type="region of interest" description="Disordered" evidence="1">
    <location>
        <begin position="322"/>
        <end position="346"/>
    </location>
</feature>
<protein>
    <recommendedName>
        <fullName evidence="2">Myb/SANT-like domain-containing protein</fullName>
    </recommendedName>
</protein>
<dbReference type="EMBL" id="CM003613">
    <property type="protein sequence ID" value="KYP55458.1"/>
    <property type="molecule type" value="Genomic_DNA"/>
</dbReference>
<proteinExistence type="predicted"/>
<dbReference type="PANTHER" id="PTHR46929:SF4">
    <property type="entry name" value="MYB_SANT-LIKE DOMAIN-CONTAINING PROTEIN"/>
    <property type="match status" value="1"/>
</dbReference>
<gene>
    <name evidence="3" type="ORF">KK1_001670</name>
</gene>
<reference evidence="3 4" key="1">
    <citation type="journal article" date="2012" name="Nat. Biotechnol.">
        <title>Draft genome sequence of pigeonpea (Cajanus cajan), an orphan legume crop of resource-poor farmers.</title>
        <authorList>
            <person name="Varshney R.K."/>
            <person name="Chen W."/>
            <person name="Li Y."/>
            <person name="Bharti A.K."/>
            <person name="Saxena R.K."/>
            <person name="Schlueter J.A."/>
            <person name="Donoghue M.T."/>
            <person name="Azam S."/>
            <person name="Fan G."/>
            <person name="Whaley A.M."/>
            <person name="Farmer A.D."/>
            <person name="Sheridan J."/>
            <person name="Iwata A."/>
            <person name="Tuteja R."/>
            <person name="Penmetsa R.V."/>
            <person name="Wu W."/>
            <person name="Upadhyaya H.D."/>
            <person name="Yang S.P."/>
            <person name="Shah T."/>
            <person name="Saxena K.B."/>
            <person name="Michael T."/>
            <person name="McCombie W.R."/>
            <person name="Yang B."/>
            <person name="Zhang G."/>
            <person name="Yang H."/>
            <person name="Wang J."/>
            <person name="Spillane C."/>
            <person name="Cook D.R."/>
            <person name="May G.D."/>
            <person name="Xu X."/>
            <person name="Jackson S.A."/>
        </authorList>
    </citation>
    <scope>NUCLEOTIDE SEQUENCE [LARGE SCALE GENOMIC DNA]</scope>
    <source>
        <strain evidence="4">cv. Asha</strain>
    </source>
</reference>
<dbReference type="Proteomes" id="UP000075243">
    <property type="component" value="Chromosome 11"/>
</dbReference>
<dbReference type="AlphaFoldDB" id="A0A151SKY8"/>
<feature type="compositionally biased region" description="Basic and acidic residues" evidence="1">
    <location>
        <begin position="331"/>
        <end position="340"/>
    </location>
</feature>
<dbReference type="Gramene" id="C.cajan_01632.t">
    <property type="protein sequence ID" value="C.cajan_01632.t"/>
    <property type="gene ID" value="C.cajan_01632"/>
</dbReference>
<organism evidence="3 4">
    <name type="scientific">Cajanus cajan</name>
    <name type="common">Pigeon pea</name>
    <name type="synonym">Cajanus indicus</name>
    <dbReference type="NCBI Taxonomy" id="3821"/>
    <lineage>
        <taxon>Eukaryota</taxon>
        <taxon>Viridiplantae</taxon>
        <taxon>Streptophyta</taxon>
        <taxon>Embryophyta</taxon>
        <taxon>Tracheophyta</taxon>
        <taxon>Spermatophyta</taxon>
        <taxon>Magnoliopsida</taxon>
        <taxon>eudicotyledons</taxon>
        <taxon>Gunneridae</taxon>
        <taxon>Pentapetalae</taxon>
        <taxon>rosids</taxon>
        <taxon>fabids</taxon>
        <taxon>Fabales</taxon>
        <taxon>Fabaceae</taxon>
        <taxon>Papilionoideae</taxon>
        <taxon>50 kb inversion clade</taxon>
        <taxon>NPAAA clade</taxon>
        <taxon>indigoferoid/millettioid clade</taxon>
        <taxon>Phaseoleae</taxon>
        <taxon>Cajanus</taxon>
    </lineage>
</organism>
<dbReference type="PANTHER" id="PTHR46929">
    <property type="entry name" value="EXPRESSED PROTEIN"/>
    <property type="match status" value="1"/>
</dbReference>
<feature type="compositionally biased region" description="Low complexity" evidence="1">
    <location>
        <begin position="205"/>
        <end position="218"/>
    </location>
</feature>
<feature type="domain" description="Myb/SANT-like" evidence="2">
    <location>
        <begin position="20"/>
        <end position="114"/>
    </location>
</feature>
<dbReference type="InterPro" id="IPR024752">
    <property type="entry name" value="Myb/SANT-like_dom"/>
</dbReference>
<name>A0A151SKY8_CAJCA</name>
<dbReference type="OMA" id="EPEVWHE"/>
<accession>A0A151SKY8</accession>
<feature type="region of interest" description="Disordered" evidence="1">
    <location>
        <begin position="201"/>
        <end position="223"/>
    </location>
</feature>
<dbReference type="Pfam" id="PF12776">
    <property type="entry name" value="Myb_DNA-bind_3"/>
    <property type="match status" value="1"/>
</dbReference>